<dbReference type="PANTHER" id="PTHR21272:SF3">
    <property type="entry name" value="CATABOLIC 3-DEHYDROQUINASE"/>
    <property type="match status" value="1"/>
</dbReference>
<evidence type="ECO:0000256" key="3">
    <source>
        <dbReference type="ARBA" id="ARBA00004902"/>
    </source>
</evidence>
<proteinExistence type="inferred from homology"/>
<dbReference type="NCBIfam" id="NF003806">
    <property type="entry name" value="PRK05395.1-3"/>
    <property type="match status" value="1"/>
</dbReference>
<dbReference type="NCBIfam" id="NF003805">
    <property type="entry name" value="PRK05395.1-2"/>
    <property type="match status" value="1"/>
</dbReference>
<comment type="catalytic activity">
    <reaction evidence="1 8">
        <text>3-dehydroquinate = 3-dehydroshikimate + H2O</text>
        <dbReference type="Rhea" id="RHEA:21096"/>
        <dbReference type="ChEBI" id="CHEBI:15377"/>
        <dbReference type="ChEBI" id="CHEBI:16630"/>
        <dbReference type="ChEBI" id="CHEBI:32364"/>
        <dbReference type="EC" id="4.2.1.10"/>
    </reaction>
</comment>
<dbReference type="Gene3D" id="3.40.50.9100">
    <property type="entry name" value="Dehydroquinase, class II"/>
    <property type="match status" value="1"/>
</dbReference>
<feature type="binding site" evidence="8 10">
    <location>
        <position position="82"/>
    </location>
    <ligand>
        <name>substrate</name>
    </ligand>
</feature>
<feature type="binding site" evidence="8 10">
    <location>
        <begin position="104"/>
        <end position="105"/>
    </location>
    <ligand>
        <name>substrate</name>
    </ligand>
</feature>
<comment type="similarity">
    <text evidence="4 8">Belongs to the type-II 3-dehydroquinase family.</text>
</comment>
<feature type="site" description="Transition state stabilizer" evidence="8 11">
    <location>
        <position position="15"/>
    </location>
</feature>
<evidence type="ECO:0000256" key="10">
    <source>
        <dbReference type="PIRSR" id="PIRSR001399-2"/>
    </source>
</evidence>
<organism evidence="12 13">
    <name type="scientific">Tepidimonas sediminis</name>
    <dbReference type="NCBI Taxonomy" id="2588941"/>
    <lineage>
        <taxon>Bacteria</taxon>
        <taxon>Pseudomonadati</taxon>
        <taxon>Pseudomonadota</taxon>
        <taxon>Betaproteobacteria</taxon>
        <taxon>Burkholderiales</taxon>
        <taxon>Tepidimonas</taxon>
    </lineage>
</organism>
<comment type="subunit">
    <text evidence="5 8">Homododecamer.</text>
</comment>
<dbReference type="Pfam" id="PF01220">
    <property type="entry name" value="DHquinase_II"/>
    <property type="match status" value="1"/>
</dbReference>
<evidence type="ECO:0000256" key="5">
    <source>
        <dbReference type="ARBA" id="ARBA00011193"/>
    </source>
</evidence>
<feature type="binding site" evidence="8 10">
    <location>
        <position position="89"/>
    </location>
    <ligand>
        <name>substrate</name>
    </ligand>
</feature>
<name>A0A554WL84_9BURK</name>
<evidence type="ECO:0000256" key="2">
    <source>
        <dbReference type="ARBA" id="ARBA00003924"/>
    </source>
</evidence>
<evidence type="ECO:0000256" key="7">
    <source>
        <dbReference type="ARBA" id="ARBA00023239"/>
    </source>
</evidence>
<feature type="active site" description="Proton donor" evidence="8 9">
    <location>
        <position position="103"/>
    </location>
</feature>
<dbReference type="OrthoDB" id="9790793at2"/>
<dbReference type="InterPro" id="IPR018509">
    <property type="entry name" value="DHquinase_II_CS"/>
</dbReference>
<feature type="binding site" evidence="8 10">
    <location>
        <position position="114"/>
    </location>
    <ligand>
        <name>substrate</name>
    </ligand>
</feature>
<comment type="function">
    <text evidence="2 8">Catalyzes a trans-dehydration via an enolate intermediate.</text>
</comment>
<gene>
    <name evidence="8 12" type="primary">aroQ</name>
    <name evidence="12" type="ORF">Tsedi_01973</name>
</gene>
<dbReference type="Proteomes" id="UP000320225">
    <property type="component" value="Unassembled WGS sequence"/>
</dbReference>
<dbReference type="GO" id="GO:0019631">
    <property type="term" value="P:quinate catabolic process"/>
    <property type="evidence" value="ECO:0007669"/>
    <property type="project" value="TreeGrafter"/>
</dbReference>
<comment type="pathway">
    <text evidence="3 8">Metabolic intermediate biosynthesis; chorismate biosynthesis; chorismate from D-erythrose 4-phosphate and phosphoenolpyruvate: step 3/7.</text>
</comment>
<evidence type="ECO:0000256" key="1">
    <source>
        <dbReference type="ARBA" id="ARBA00001864"/>
    </source>
</evidence>
<dbReference type="NCBIfam" id="TIGR01088">
    <property type="entry name" value="aroQ"/>
    <property type="match status" value="1"/>
</dbReference>
<evidence type="ECO:0000256" key="4">
    <source>
        <dbReference type="ARBA" id="ARBA00011037"/>
    </source>
</evidence>
<dbReference type="PANTHER" id="PTHR21272">
    <property type="entry name" value="CATABOLIC 3-DEHYDROQUINASE"/>
    <property type="match status" value="1"/>
</dbReference>
<keyword evidence="7 8" id="KW-0456">Lyase</keyword>
<dbReference type="CDD" id="cd00466">
    <property type="entry name" value="DHQase_II"/>
    <property type="match status" value="1"/>
</dbReference>
<feature type="active site" description="Proton acceptor" evidence="8 9">
    <location>
        <position position="20"/>
    </location>
</feature>
<evidence type="ECO:0000256" key="6">
    <source>
        <dbReference type="ARBA" id="ARBA00012060"/>
    </source>
</evidence>
<keyword evidence="13" id="KW-1185">Reference proteome</keyword>
<evidence type="ECO:0000256" key="8">
    <source>
        <dbReference type="HAMAP-Rule" id="MF_00169"/>
    </source>
</evidence>
<dbReference type="InterPro" id="IPR001874">
    <property type="entry name" value="DHquinase_II"/>
</dbReference>
<comment type="caution">
    <text evidence="12">The sequence shown here is derived from an EMBL/GenBank/DDBJ whole genome shotgun (WGS) entry which is preliminary data.</text>
</comment>
<feature type="binding site" evidence="8 10">
    <location>
        <position position="76"/>
    </location>
    <ligand>
        <name>substrate</name>
    </ligand>
</feature>
<dbReference type="EMBL" id="VJND01000013">
    <property type="protein sequence ID" value="TSE24319.1"/>
    <property type="molecule type" value="Genomic_DNA"/>
</dbReference>
<dbReference type="HAMAP" id="MF_00169">
    <property type="entry name" value="AroQ"/>
    <property type="match status" value="1"/>
</dbReference>
<dbReference type="GO" id="GO:0009073">
    <property type="term" value="P:aromatic amino acid family biosynthetic process"/>
    <property type="evidence" value="ECO:0007669"/>
    <property type="project" value="UniProtKB-KW"/>
</dbReference>
<protein>
    <recommendedName>
        <fullName evidence="6 8">3-dehydroquinate dehydratase</fullName>
        <shortName evidence="8">3-dehydroquinase</shortName>
        <ecNumber evidence="6 8">4.2.1.10</ecNumber>
    </recommendedName>
    <alternativeName>
        <fullName evidence="8">Type II DHQase</fullName>
    </alternativeName>
</protein>
<evidence type="ECO:0000313" key="12">
    <source>
        <dbReference type="EMBL" id="TSE24319.1"/>
    </source>
</evidence>
<evidence type="ECO:0000256" key="9">
    <source>
        <dbReference type="PIRSR" id="PIRSR001399-1"/>
    </source>
</evidence>
<dbReference type="GO" id="GO:0009423">
    <property type="term" value="P:chorismate biosynthetic process"/>
    <property type="evidence" value="ECO:0007669"/>
    <property type="project" value="UniProtKB-UniRule"/>
</dbReference>
<dbReference type="EC" id="4.2.1.10" evidence="6 8"/>
<dbReference type="UniPathway" id="UPA00053">
    <property type="reaction ID" value="UER00086"/>
</dbReference>
<evidence type="ECO:0000313" key="13">
    <source>
        <dbReference type="Proteomes" id="UP000320225"/>
    </source>
</evidence>
<dbReference type="PROSITE" id="PS01029">
    <property type="entry name" value="DEHYDROQUINASE_II"/>
    <property type="match status" value="1"/>
</dbReference>
<dbReference type="GO" id="GO:0003855">
    <property type="term" value="F:3-dehydroquinate dehydratase activity"/>
    <property type="evidence" value="ECO:0007669"/>
    <property type="project" value="UniProtKB-UniRule"/>
</dbReference>
<dbReference type="NCBIfam" id="NF003807">
    <property type="entry name" value="PRK05395.1-4"/>
    <property type="match status" value="1"/>
</dbReference>
<reference evidence="12 13" key="1">
    <citation type="submission" date="2019-07" db="EMBL/GenBank/DDBJ databases">
        <title>Tepidimonas sediminis YIM 72259 draft genome.</title>
        <authorList>
            <person name="Da Costa M.S."/>
            <person name="Froufe H.J.C."/>
            <person name="Egas C."/>
            <person name="Albuquerque L."/>
        </authorList>
    </citation>
    <scope>NUCLEOTIDE SEQUENCE [LARGE SCALE GENOMIC DNA]</scope>
    <source>
        <strain evidence="12 13">YIM 72259</strain>
    </source>
</reference>
<dbReference type="AlphaFoldDB" id="A0A554WL84"/>
<dbReference type="PIRSF" id="PIRSF001399">
    <property type="entry name" value="DHquinase_II"/>
    <property type="match status" value="1"/>
</dbReference>
<accession>A0A554WL84</accession>
<evidence type="ECO:0000256" key="11">
    <source>
        <dbReference type="PIRSR" id="PIRSR001399-3"/>
    </source>
</evidence>
<keyword evidence="8" id="KW-0057">Aromatic amino acid biosynthesis</keyword>
<dbReference type="SUPFAM" id="SSF52304">
    <property type="entry name" value="Type II 3-dehydroquinate dehydratase"/>
    <property type="match status" value="1"/>
</dbReference>
<keyword evidence="8" id="KW-0028">Amino-acid biosynthesis</keyword>
<dbReference type="InterPro" id="IPR036441">
    <property type="entry name" value="DHquinase_II_sf"/>
</dbReference>
<dbReference type="GO" id="GO:0008652">
    <property type="term" value="P:amino acid biosynthetic process"/>
    <property type="evidence" value="ECO:0007669"/>
    <property type="project" value="UniProtKB-KW"/>
</dbReference>
<sequence>MLVLNGPNLNLLGTREPGVYGALTLAELEARCRAHGAALGLQVECFQSNHEGTLIEQIHAWGLAHRSGQALGVVFNPGAYTHTSIALHDAIKGVEPLPVIEVHLSNVHAREAFRHHSWIAPVAAGSIIGLGPDGYLLALEALARRAGLRSNP</sequence>